<gene>
    <name evidence="3" type="ORF">CL52_11820</name>
    <name evidence="4" type="ORF">SAMN05660875_105276</name>
</gene>
<sequence>MNRISQRTRPVGLIAIGLLFGQFALADPPPPTAPCLQAPPATARYLGAPPPSCQPAAGQPRTVQPPQPTQRVIAEPTAEQVLPRPVDTRRYSF</sequence>
<name>A0A8D3Y4V1_9GAMM</name>
<reference evidence="3 5" key="3">
    <citation type="journal article" name="Genome Announc.">
        <title>Complete Genome Sequence of Pseudomonas balearica DSM 6083T.</title>
        <authorList>
            <person name="Bennasar-Figueras A."/>
            <person name="Salva-Serra F."/>
            <person name="Jaen-Luchoro D."/>
            <person name="Segui C."/>
            <person name="Aliaga F."/>
            <person name="Busquets A."/>
            <person name="Gomila M."/>
            <person name="Moore E.R."/>
            <person name="Lalucat J."/>
        </authorList>
    </citation>
    <scope>NUCLEOTIDE SEQUENCE [LARGE SCALE GENOMIC DNA]</scope>
    <source>
        <strain evidence="5">DSM 6083</strain>
        <strain evidence="3">DSM6083</strain>
    </source>
</reference>
<proteinExistence type="predicted"/>
<keyword evidence="2" id="KW-0732">Signal</keyword>
<dbReference type="Proteomes" id="UP000182276">
    <property type="component" value="Unassembled WGS sequence"/>
</dbReference>
<reference evidence="4 6" key="2">
    <citation type="submission" date="2016-10" db="EMBL/GenBank/DDBJ databases">
        <authorList>
            <person name="Varghese N."/>
            <person name="Submissions S."/>
        </authorList>
    </citation>
    <scope>NUCLEOTIDE SEQUENCE [LARGE SCALE GENOMIC DNA]</scope>
    <source>
        <strain evidence="4 6">DSM 6083</strain>
    </source>
</reference>
<evidence type="ECO:0000313" key="3">
    <source>
        <dbReference type="EMBL" id="AJE17385.1"/>
    </source>
</evidence>
<reference evidence="5" key="1">
    <citation type="submission" date="2014-03" db="EMBL/GenBank/DDBJ databases">
        <title>Complete genome of Pseudomonas balearica DSM 6083T, a sewage water isolate from an enrichment with 2-methylnaphthalene.</title>
        <authorList>
            <person name="Salva-Serra F."/>
            <person name="Jaen-Luchoro D."/>
            <person name="Busquets A."/>
            <person name="Pena A."/>
            <person name="Gomila M."/>
            <person name="Bosch R."/>
            <person name="Nogales B."/>
            <person name="Garcia-Valdes E."/>
            <person name="Lalucat J."/>
            <person name="Bennasar A."/>
        </authorList>
    </citation>
    <scope>NUCLEOTIDE SEQUENCE [LARGE SCALE GENOMIC DNA]</scope>
    <source>
        <strain evidence="5">DSM 6083</strain>
    </source>
</reference>
<dbReference type="GeneID" id="77260589"/>
<dbReference type="Proteomes" id="UP000031271">
    <property type="component" value="Chromosome"/>
</dbReference>
<keyword evidence="6" id="KW-1185">Reference proteome</keyword>
<feature type="chain" id="PRO_5034800891" evidence="2">
    <location>
        <begin position="27"/>
        <end position="93"/>
    </location>
</feature>
<dbReference type="EMBL" id="FNHO01000005">
    <property type="protein sequence ID" value="SDM50527.1"/>
    <property type="molecule type" value="Genomic_DNA"/>
</dbReference>
<protein>
    <submittedName>
        <fullName evidence="3">Uncharacterized protein</fullName>
    </submittedName>
</protein>
<dbReference type="AlphaFoldDB" id="A0A8D3Y4V1"/>
<dbReference type="RefSeq" id="WP_043220758.1">
    <property type="nucleotide sequence ID" value="NZ_CP007511.1"/>
</dbReference>
<feature type="signal peptide" evidence="2">
    <location>
        <begin position="1"/>
        <end position="26"/>
    </location>
</feature>
<evidence type="ECO:0000313" key="5">
    <source>
        <dbReference type="Proteomes" id="UP000031271"/>
    </source>
</evidence>
<organism evidence="3 5">
    <name type="scientific">Stutzerimonas balearica DSM 6083</name>
    <dbReference type="NCBI Taxonomy" id="1123016"/>
    <lineage>
        <taxon>Bacteria</taxon>
        <taxon>Pseudomonadati</taxon>
        <taxon>Pseudomonadota</taxon>
        <taxon>Gammaproteobacteria</taxon>
        <taxon>Pseudomonadales</taxon>
        <taxon>Pseudomonadaceae</taxon>
        <taxon>Stutzerimonas</taxon>
    </lineage>
</organism>
<evidence type="ECO:0000256" key="2">
    <source>
        <dbReference type="SAM" id="SignalP"/>
    </source>
</evidence>
<evidence type="ECO:0000256" key="1">
    <source>
        <dbReference type="SAM" id="MobiDB-lite"/>
    </source>
</evidence>
<dbReference type="EMBL" id="CP007511">
    <property type="protein sequence ID" value="AJE17385.1"/>
    <property type="molecule type" value="Genomic_DNA"/>
</dbReference>
<feature type="compositionally biased region" description="Low complexity" evidence="1">
    <location>
        <begin position="34"/>
        <end position="43"/>
    </location>
</feature>
<accession>A0A8D3Y4V1</accession>
<evidence type="ECO:0000313" key="4">
    <source>
        <dbReference type="EMBL" id="SDM50527.1"/>
    </source>
</evidence>
<dbReference type="KEGG" id="pbm:CL52_11820"/>
<feature type="region of interest" description="Disordered" evidence="1">
    <location>
        <begin position="34"/>
        <end position="93"/>
    </location>
</feature>
<evidence type="ECO:0000313" key="6">
    <source>
        <dbReference type="Proteomes" id="UP000182276"/>
    </source>
</evidence>